<protein>
    <recommendedName>
        <fullName evidence="1">Cyclophilin-like domain-containing protein</fullName>
    </recommendedName>
</protein>
<sequence length="117" mass="12726">MTRIQVTVGGNVLFATLDDTTPGQDFAAMLPLEVTLTDYHGIEKVADLPREIDTSGAPASYKPETGDITLYAPWGNLAIFYKPFQESRGLVRLGEFDGPIDALIRDGSIPVRIEATD</sequence>
<dbReference type="EMBL" id="SZWE01000001">
    <property type="protein sequence ID" value="MRU16374.1"/>
    <property type="molecule type" value="Genomic_DNA"/>
</dbReference>
<evidence type="ECO:0000313" key="3">
    <source>
        <dbReference type="Proteomes" id="UP000564704"/>
    </source>
</evidence>
<name>A0A844D2C3_9RHOB</name>
<dbReference type="Gene3D" id="2.40.100.20">
    <property type="match status" value="1"/>
</dbReference>
<dbReference type="InterPro" id="IPR041183">
    <property type="entry name" value="Cyclophilin-like"/>
</dbReference>
<reference evidence="2 3" key="1">
    <citation type="submission" date="2019-05" db="EMBL/GenBank/DDBJ databases">
        <title>Roseovarius bejariae sp. nov., a moderately halophylic bacterium isolated from a saline soil in Rambla Salada (Murcia).</title>
        <authorList>
            <person name="Castro D.J."/>
            <person name="Gomez-Altuve A."/>
            <person name="Reina J.C."/>
            <person name="Rodriguez M."/>
            <person name="Sampedro I."/>
            <person name="Llamas I."/>
            <person name="Martinez-Checa F."/>
        </authorList>
    </citation>
    <scope>NUCLEOTIDE SEQUENCE [LARGE SCALE GENOMIC DNA]</scope>
    <source>
        <strain evidence="2 3">A21</strain>
    </source>
</reference>
<evidence type="ECO:0000313" key="2">
    <source>
        <dbReference type="EMBL" id="MRU16374.1"/>
    </source>
</evidence>
<keyword evidence="3" id="KW-1185">Reference proteome</keyword>
<comment type="caution">
    <text evidence="2">The sequence shown here is derived from an EMBL/GenBank/DDBJ whole genome shotgun (WGS) entry which is preliminary data.</text>
</comment>
<proteinExistence type="predicted"/>
<dbReference type="OrthoDB" id="5298378at2"/>
<dbReference type="AlphaFoldDB" id="A0A844D2C3"/>
<feature type="domain" description="Cyclophilin-like" evidence="1">
    <location>
        <begin position="6"/>
        <end position="114"/>
    </location>
</feature>
<dbReference type="Pfam" id="PF18050">
    <property type="entry name" value="Cyclophil_like2"/>
    <property type="match status" value="1"/>
</dbReference>
<organism evidence="2 3">
    <name type="scientific">Roseovarius bejariae</name>
    <dbReference type="NCBI Taxonomy" id="2576383"/>
    <lineage>
        <taxon>Bacteria</taxon>
        <taxon>Pseudomonadati</taxon>
        <taxon>Pseudomonadota</taxon>
        <taxon>Alphaproteobacteria</taxon>
        <taxon>Rhodobacterales</taxon>
        <taxon>Roseobacteraceae</taxon>
        <taxon>Roseovarius</taxon>
    </lineage>
</organism>
<dbReference type="Proteomes" id="UP000564704">
    <property type="component" value="Unassembled WGS sequence"/>
</dbReference>
<dbReference type="InterPro" id="IPR029000">
    <property type="entry name" value="Cyclophilin-like_dom_sf"/>
</dbReference>
<dbReference type="SUPFAM" id="SSF50891">
    <property type="entry name" value="Cyclophilin-like"/>
    <property type="match status" value="1"/>
</dbReference>
<gene>
    <name evidence="2" type="ORF">FDP25_13100</name>
</gene>
<accession>A0A844D2C3</accession>
<evidence type="ECO:0000259" key="1">
    <source>
        <dbReference type="Pfam" id="PF18050"/>
    </source>
</evidence>